<dbReference type="EMBL" id="BAABHK010000004">
    <property type="protein sequence ID" value="GAA4626883.1"/>
    <property type="molecule type" value="Genomic_DNA"/>
</dbReference>
<sequence>MGRAHGLCGRCSGPIRGRSARRAHAVTDCAECDTALCASHAGFDADNDRYLCGKCARKLNVTVVTSGG</sequence>
<gene>
    <name evidence="1" type="ORF">GCM10023196_036950</name>
</gene>
<proteinExistence type="predicted"/>
<accession>A0ABP8UBY5</accession>
<organism evidence="1 2">
    <name type="scientific">Actinoallomurus vinaceus</name>
    <dbReference type="NCBI Taxonomy" id="1080074"/>
    <lineage>
        <taxon>Bacteria</taxon>
        <taxon>Bacillati</taxon>
        <taxon>Actinomycetota</taxon>
        <taxon>Actinomycetes</taxon>
        <taxon>Streptosporangiales</taxon>
        <taxon>Thermomonosporaceae</taxon>
        <taxon>Actinoallomurus</taxon>
    </lineage>
</organism>
<reference evidence="2" key="1">
    <citation type="journal article" date="2019" name="Int. J. Syst. Evol. Microbiol.">
        <title>The Global Catalogue of Microorganisms (GCM) 10K type strain sequencing project: providing services to taxonomists for standard genome sequencing and annotation.</title>
        <authorList>
            <consortium name="The Broad Institute Genomics Platform"/>
            <consortium name="The Broad Institute Genome Sequencing Center for Infectious Disease"/>
            <person name="Wu L."/>
            <person name="Ma J."/>
        </authorList>
    </citation>
    <scope>NUCLEOTIDE SEQUENCE [LARGE SCALE GENOMIC DNA]</scope>
    <source>
        <strain evidence="2">JCM 17939</strain>
    </source>
</reference>
<protein>
    <submittedName>
        <fullName evidence="1">Uncharacterized protein</fullName>
    </submittedName>
</protein>
<evidence type="ECO:0000313" key="1">
    <source>
        <dbReference type="EMBL" id="GAA4626883.1"/>
    </source>
</evidence>
<keyword evidence="2" id="KW-1185">Reference proteome</keyword>
<comment type="caution">
    <text evidence="1">The sequence shown here is derived from an EMBL/GenBank/DDBJ whole genome shotgun (WGS) entry which is preliminary data.</text>
</comment>
<name>A0ABP8UBY5_9ACTN</name>
<evidence type="ECO:0000313" key="2">
    <source>
        <dbReference type="Proteomes" id="UP001501442"/>
    </source>
</evidence>
<dbReference type="Proteomes" id="UP001501442">
    <property type="component" value="Unassembled WGS sequence"/>
</dbReference>